<gene>
    <name evidence="1" type="ORF">MCOR_28507</name>
</gene>
<dbReference type="Proteomes" id="UP000507470">
    <property type="component" value="Unassembled WGS sequence"/>
</dbReference>
<accession>A0A6J8CF62</accession>
<reference evidence="1 2" key="1">
    <citation type="submission" date="2020-06" db="EMBL/GenBank/DDBJ databases">
        <authorList>
            <person name="Li R."/>
            <person name="Bekaert M."/>
        </authorList>
    </citation>
    <scope>NUCLEOTIDE SEQUENCE [LARGE SCALE GENOMIC DNA]</scope>
    <source>
        <strain evidence="2">wild</strain>
    </source>
</reference>
<evidence type="ECO:0000313" key="2">
    <source>
        <dbReference type="Proteomes" id="UP000507470"/>
    </source>
</evidence>
<name>A0A6J8CF62_MYTCO</name>
<evidence type="ECO:0000313" key="1">
    <source>
        <dbReference type="EMBL" id="CAC5393664.1"/>
    </source>
</evidence>
<proteinExistence type="predicted"/>
<sequence>MTTQLQVKLKTMILQFLMISKQRFKIEKKLNLAADFLSFIQMVKENTFPLDNISLLLFLETVRFMSKRITSEMWYRETTKRFWKTGYRLFHGKFLYFMGGPKSIGHITENLSERGMADPQDARINFAVPSQKILSDFIAIDLDILKTTSPGILYPVLNMLRNQQNDEFMLCADGKKVTAGVDGKSDFPPCFGLLSHSRDFFLTMIVTETEKKSFSSFKTKYFESFFTIYEIKSSCFIRLKNRQNEVHSSCNVLS</sequence>
<dbReference type="OrthoDB" id="6117194at2759"/>
<protein>
    <submittedName>
        <fullName evidence="1">Uncharacterized protein</fullName>
    </submittedName>
</protein>
<organism evidence="1 2">
    <name type="scientific">Mytilus coruscus</name>
    <name type="common">Sea mussel</name>
    <dbReference type="NCBI Taxonomy" id="42192"/>
    <lineage>
        <taxon>Eukaryota</taxon>
        <taxon>Metazoa</taxon>
        <taxon>Spiralia</taxon>
        <taxon>Lophotrochozoa</taxon>
        <taxon>Mollusca</taxon>
        <taxon>Bivalvia</taxon>
        <taxon>Autobranchia</taxon>
        <taxon>Pteriomorphia</taxon>
        <taxon>Mytilida</taxon>
        <taxon>Mytiloidea</taxon>
        <taxon>Mytilidae</taxon>
        <taxon>Mytilinae</taxon>
        <taxon>Mytilus</taxon>
    </lineage>
</organism>
<dbReference type="AlphaFoldDB" id="A0A6J8CF62"/>
<dbReference type="EMBL" id="CACVKT020005206">
    <property type="protein sequence ID" value="CAC5393664.1"/>
    <property type="molecule type" value="Genomic_DNA"/>
</dbReference>
<keyword evidence="2" id="KW-1185">Reference proteome</keyword>